<keyword evidence="2" id="KW-1185">Reference proteome</keyword>
<gene>
    <name evidence="1" type="ORF">Zmor_008500</name>
</gene>
<reference evidence="1" key="1">
    <citation type="journal article" date="2023" name="G3 (Bethesda)">
        <title>Whole genome assemblies of Zophobas morio and Tenebrio molitor.</title>
        <authorList>
            <person name="Kaur S."/>
            <person name="Stinson S.A."/>
            <person name="diCenzo G.C."/>
        </authorList>
    </citation>
    <scope>NUCLEOTIDE SEQUENCE</scope>
    <source>
        <strain evidence="1">QUZm001</strain>
    </source>
</reference>
<comment type="caution">
    <text evidence="1">The sequence shown here is derived from an EMBL/GenBank/DDBJ whole genome shotgun (WGS) entry which is preliminary data.</text>
</comment>
<organism evidence="1 2">
    <name type="scientific">Zophobas morio</name>
    <dbReference type="NCBI Taxonomy" id="2755281"/>
    <lineage>
        <taxon>Eukaryota</taxon>
        <taxon>Metazoa</taxon>
        <taxon>Ecdysozoa</taxon>
        <taxon>Arthropoda</taxon>
        <taxon>Hexapoda</taxon>
        <taxon>Insecta</taxon>
        <taxon>Pterygota</taxon>
        <taxon>Neoptera</taxon>
        <taxon>Endopterygota</taxon>
        <taxon>Coleoptera</taxon>
        <taxon>Polyphaga</taxon>
        <taxon>Cucujiformia</taxon>
        <taxon>Tenebrionidae</taxon>
        <taxon>Zophobas</taxon>
    </lineage>
</organism>
<dbReference type="Proteomes" id="UP001168821">
    <property type="component" value="Unassembled WGS sequence"/>
</dbReference>
<protein>
    <submittedName>
        <fullName evidence="1">Uncharacterized protein</fullName>
    </submittedName>
</protein>
<evidence type="ECO:0000313" key="2">
    <source>
        <dbReference type="Proteomes" id="UP001168821"/>
    </source>
</evidence>
<evidence type="ECO:0000313" key="1">
    <source>
        <dbReference type="EMBL" id="KAJ3664319.1"/>
    </source>
</evidence>
<proteinExistence type="predicted"/>
<name>A0AA38J4F4_9CUCU</name>
<dbReference type="AlphaFoldDB" id="A0AA38J4F4"/>
<sequence>MATVIFMDRSGVAIILFPSSVYGARKAVFNKSKQSGRDDMIYGDSISREPRPLCPALVSTSSLRNNVRDGARLCLYKLRDAGSRNGIKISRGQLQDGTFRLKSSRDGFLSG</sequence>
<accession>A0AA38J4F4</accession>
<dbReference type="EMBL" id="JALNTZ010000002">
    <property type="protein sequence ID" value="KAJ3664319.1"/>
    <property type="molecule type" value="Genomic_DNA"/>
</dbReference>